<sequence length="81" mass="9123">MGLHKLLDNIQTKWHIGEMKCGLKDGMNMKDFQENDFHQGFILMKIQDIDGQGKTTPQVDNLNTGTSEMASEEKASTLLII</sequence>
<reference evidence="1 2" key="1">
    <citation type="journal article" date="2012" name="Genome Biol.">
        <title>Sequencing three crocodilian genomes to illuminate the evolution of archosaurs and amniotes.</title>
        <authorList>
            <person name="St John J.A."/>
            <person name="Braun E.L."/>
            <person name="Isberg S.R."/>
            <person name="Miles L.G."/>
            <person name="Chong A.Y."/>
            <person name="Gongora J."/>
            <person name="Dalzell P."/>
            <person name="Moran C."/>
            <person name="Bed'hom B."/>
            <person name="Abzhanov A."/>
            <person name="Burgess S.C."/>
            <person name="Cooksey A.M."/>
            <person name="Castoe T.A."/>
            <person name="Crawford N.G."/>
            <person name="Densmore L.D."/>
            <person name="Drew J.C."/>
            <person name="Edwards S.V."/>
            <person name="Faircloth B.C."/>
            <person name="Fujita M.K."/>
            <person name="Greenwold M.J."/>
            <person name="Hoffmann F.G."/>
            <person name="Howard J.M."/>
            <person name="Iguchi T."/>
            <person name="Janes D.E."/>
            <person name="Khan S.Y."/>
            <person name="Kohno S."/>
            <person name="de Koning A.J."/>
            <person name="Lance S.L."/>
            <person name="McCarthy F.M."/>
            <person name="McCormack J.E."/>
            <person name="Merchant M.E."/>
            <person name="Peterson D.G."/>
            <person name="Pollock D.D."/>
            <person name="Pourmand N."/>
            <person name="Raney B.J."/>
            <person name="Roessler K.A."/>
            <person name="Sanford J.R."/>
            <person name="Sawyer R.H."/>
            <person name="Schmidt C.J."/>
            <person name="Triplett E.W."/>
            <person name="Tuberville T.D."/>
            <person name="Venegas-Anaya M."/>
            <person name="Howard J.T."/>
            <person name="Jarvis E.D."/>
            <person name="Guillette L.J.Jr."/>
            <person name="Glenn T.C."/>
            <person name="Green R.E."/>
            <person name="Ray D.A."/>
        </authorList>
    </citation>
    <scope>NUCLEOTIDE SEQUENCE [LARGE SCALE GENOMIC DNA]</scope>
    <source>
        <strain evidence="1">KSC_2009_1</strain>
    </source>
</reference>
<evidence type="ECO:0000313" key="1">
    <source>
        <dbReference type="EMBL" id="KYO47649.1"/>
    </source>
</evidence>
<name>A0A151PF80_ALLMI</name>
<proteinExistence type="predicted"/>
<dbReference type="Proteomes" id="UP000050525">
    <property type="component" value="Unassembled WGS sequence"/>
</dbReference>
<comment type="caution">
    <text evidence="1">The sequence shown here is derived from an EMBL/GenBank/DDBJ whole genome shotgun (WGS) entry which is preliminary data.</text>
</comment>
<evidence type="ECO:0000313" key="2">
    <source>
        <dbReference type="Proteomes" id="UP000050525"/>
    </source>
</evidence>
<accession>A0A151PF80</accession>
<protein>
    <submittedName>
        <fullName evidence="1">Periphilin-1 isoform B</fullName>
    </submittedName>
</protein>
<dbReference type="EMBL" id="AKHW03000416">
    <property type="protein sequence ID" value="KYO47649.1"/>
    <property type="molecule type" value="Genomic_DNA"/>
</dbReference>
<gene>
    <name evidence="1" type="primary">PPHLN1</name>
    <name evidence="1" type="ORF">Y1Q_0019740</name>
</gene>
<organism evidence="1 2">
    <name type="scientific">Alligator mississippiensis</name>
    <name type="common">American alligator</name>
    <dbReference type="NCBI Taxonomy" id="8496"/>
    <lineage>
        <taxon>Eukaryota</taxon>
        <taxon>Metazoa</taxon>
        <taxon>Chordata</taxon>
        <taxon>Craniata</taxon>
        <taxon>Vertebrata</taxon>
        <taxon>Euteleostomi</taxon>
        <taxon>Archelosauria</taxon>
        <taxon>Archosauria</taxon>
        <taxon>Crocodylia</taxon>
        <taxon>Alligatoridae</taxon>
        <taxon>Alligatorinae</taxon>
        <taxon>Alligator</taxon>
    </lineage>
</organism>
<dbReference type="AlphaFoldDB" id="A0A151PF80"/>
<keyword evidence="2" id="KW-1185">Reference proteome</keyword>